<dbReference type="Proteomes" id="UP001165498">
    <property type="component" value="Unassembled WGS sequence"/>
</dbReference>
<gene>
    <name evidence="1" type="ORF">NM961_10535</name>
</gene>
<keyword evidence="2" id="KW-1185">Reference proteome</keyword>
<name>A0ABT1QSA2_9GAMM</name>
<organism evidence="1 2">
    <name type="scientific">Tahibacter harae</name>
    <dbReference type="NCBI Taxonomy" id="2963937"/>
    <lineage>
        <taxon>Bacteria</taxon>
        <taxon>Pseudomonadati</taxon>
        <taxon>Pseudomonadota</taxon>
        <taxon>Gammaproteobacteria</taxon>
        <taxon>Lysobacterales</taxon>
        <taxon>Rhodanobacteraceae</taxon>
        <taxon>Tahibacter</taxon>
    </lineage>
</organism>
<protein>
    <recommendedName>
        <fullName evidence="3">Carboxypeptidase regulatory-like domain-containing protein</fullName>
    </recommendedName>
</protein>
<accession>A0ABT1QSA2</accession>
<reference evidence="1" key="1">
    <citation type="submission" date="2022-07" db="EMBL/GenBank/DDBJ databases">
        <title>Tahibacter sp., a new gammaproteobacterium isolated from the silt sample collected at pig farm.</title>
        <authorList>
            <person name="Chen H."/>
        </authorList>
    </citation>
    <scope>NUCLEOTIDE SEQUENCE</scope>
    <source>
        <strain evidence="1">P2K</strain>
    </source>
</reference>
<proteinExistence type="predicted"/>
<evidence type="ECO:0000313" key="2">
    <source>
        <dbReference type="Proteomes" id="UP001165498"/>
    </source>
</evidence>
<evidence type="ECO:0000313" key="1">
    <source>
        <dbReference type="EMBL" id="MCQ4165146.1"/>
    </source>
</evidence>
<evidence type="ECO:0008006" key="3">
    <source>
        <dbReference type="Google" id="ProtNLM"/>
    </source>
</evidence>
<comment type="caution">
    <text evidence="1">The sequence shown here is derived from an EMBL/GenBank/DDBJ whole genome shotgun (WGS) entry which is preliminary data.</text>
</comment>
<sequence>MARVLTTFAAAHGNFSGPGYIAGVPPGLVTVNGAAAAREVELRHRDSRAVVAATRSASDGTYLFRGLRTGEQYDLIGRDYGNVYNDVIVSRVTPVPYAITLTGALTADDPTNTLAGSIAVAGGLHPLAVSVAAGAAPPGITFSISSRALVAAGSTTAGSYSWTLRVTGATGHAADIACAATFT</sequence>
<dbReference type="EMBL" id="JANFQO010000008">
    <property type="protein sequence ID" value="MCQ4165146.1"/>
    <property type="molecule type" value="Genomic_DNA"/>
</dbReference>
<dbReference type="RefSeq" id="WP_255914214.1">
    <property type="nucleotide sequence ID" value="NZ_JANFQO010000008.1"/>
</dbReference>